<evidence type="ECO:0000256" key="3">
    <source>
        <dbReference type="ARBA" id="ARBA00022692"/>
    </source>
</evidence>
<keyword evidence="10" id="KW-1185">Reference proteome</keyword>
<evidence type="ECO:0000259" key="8">
    <source>
        <dbReference type="PROSITE" id="PS50928"/>
    </source>
</evidence>
<dbReference type="PROSITE" id="PS50928">
    <property type="entry name" value="ABC_TM1"/>
    <property type="match status" value="1"/>
</dbReference>
<name>A0ABS2MCR3_9ACTN</name>
<evidence type="ECO:0000256" key="7">
    <source>
        <dbReference type="SAM" id="MobiDB-lite"/>
    </source>
</evidence>
<feature type="transmembrane region" description="Helical" evidence="6">
    <location>
        <begin position="196"/>
        <end position="213"/>
    </location>
</feature>
<comment type="subcellular location">
    <subcellularLocation>
        <location evidence="6">Cell membrane</location>
        <topology evidence="6">Multi-pass membrane protein</topology>
    </subcellularLocation>
    <subcellularLocation>
        <location evidence="1">Membrane</location>
        <topology evidence="1">Multi-pass membrane protein</topology>
    </subcellularLocation>
</comment>
<dbReference type="Pfam" id="PF00528">
    <property type="entry name" value="BPD_transp_1"/>
    <property type="match status" value="1"/>
</dbReference>
<evidence type="ECO:0000256" key="6">
    <source>
        <dbReference type="RuleBase" id="RU363032"/>
    </source>
</evidence>
<dbReference type="PANTHER" id="PTHR30177">
    <property type="entry name" value="GLYCINE BETAINE/L-PROLINE TRANSPORT SYSTEM PERMEASE PROTEIN PROW"/>
    <property type="match status" value="1"/>
</dbReference>
<dbReference type="InterPro" id="IPR000515">
    <property type="entry name" value="MetI-like"/>
</dbReference>
<dbReference type="RefSeq" id="WP_193668535.1">
    <property type="nucleotide sequence ID" value="NZ_JACDTV010000005.1"/>
</dbReference>
<evidence type="ECO:0000256" key="4">
    <source>
        <dbReference type="ARBA" id="ARBA00022989"/>
    </source>
</evidence>
<dbReference type="EMBL" id="JAFBBZ010000001">
    <property type="protein sequence ID" value="MBM7508991.1"/>
    <property type="molecule type" value="Genomic_DNA"/>
</dbReference>
<reference evidence="9 10" key="1">
    <citation type="submission" date="2021-01" db="EMBL/GenBank/DDBJ databases">
        <title>Sequencing the genomes of 1000 actinobacteria strains.</title>
        <authorList>
            <person name="Klenk H.-P."/>
        </authorList>
    </citation>
    <scope>NUCLEOTIDE SEQUENCE [LARGE SCALE GENOMIC DNA]</scope>
    <source>
        <strain evidence="9 10">DSM 18239</strain>
    </source>
</reference>
<dbReference type="InterPro" id="IPR051204">
    <property type="entry name" value="ABC_transp_perm/SBD"/>
</dbReference>
<comment type="similarity">
    <text evidence="6">Belongs to the binding-protein-dependent transport system permease family.</text>
</comment>
<protein>
    <submittedName>
        <fullName evidence="9">Osmoprotectant transport system permease protein</fullName>
    </submittedName>
</protein>
<dbReference type="InterPro" id="IPR035906">
    <property type="entry name" value="MetI-like_sf"/>
</dbReference>
<sequence length="281" mass="29702">MSGVIPDLSLPNRAGATPPADPDDTAPQPAPRRSAATLIDQWGLWVAPLLIAGLAGLLALYHRSLDLENAVRQQRSALSWSDKLWPQTLQHLEIAAYSTLLVVVIAIPLGILLTRPAFRRVAPTLMTVANSGQAFPAYGLLVGGLFLLGNGTATVVYCLALFALLPVLRNTMVGLDGVDRNVIEAGRGMGMTRRLVLTRIELPLAVPVILAGVRTAMVLNIGMATLAFLIGGGALGITISSGLKLNQDPVLIVGAVMVAIVALTFDWLGAVAERYLRPRGL</sequence>
<keyword evidence="4 6" id="KW-1133">Transmembrane helix</keyword>
<keyword evidence="2 6" id="KW-0813">Transport</keyword>
<dbReference type="PANTHER" id="PTHR30177:SF4">
    <property type="entry name" value="OSMOPROTECTANT IMPORT PERMEASE PROTEIN OSMW"/>
    <property type="match status" value="1"/>
</dbReference>
<feature type="transmembrane region" description="Helical" evidence="6">
    <location>
        <begin position="125"/>
        <end position="148"/>
    </location>
</feature>
<evidence type="ECO:0000313" key="9">
    <source>
        <dbReference type="EMBL" id="MBM7508991.1"/>
    </source>
</evidence>
<dbReference type="Proteomes" id="UP000732378">
    <property type="component" value="Unassembled WGS sequence"/>
</dbReference>
<evidence type="ECO:0000256" key="5">
    <source>
        <dbReference type="ARBA" id="ARBA00023136"/>
    </source>
</evidence>
<keyword evidence="5 6" id="KW-0472">Membrane</keyword>
<keyword evidence="3 6" id="KW-0812">Transmembrane</keyword>
<feature type="domain" description="ABC transmembrane type-1" evidence="8">
    <location>
        <begin position="88"/>
        <end position="269"/>
    </location>
</feature>
<evidence type="ECO:0000313" key="10">
    <source>
        <dbReference type="Proteomes" id="UP000732378"/>
    </source>
</evidence>
<feature type="transmembrane region" description="Helical" evidence="6">
    <location>
        <begin position="219"/>
        <end position="238"/>
    </location>
</feature>
<accession>A0ABS2MCR3</accession>
<feature type="transmembrane region" description="Helical" evidence="6">
    <location>
        <begin position="42"/>
        <end position="61"/>
    </location>
</feature>
<dbReference type="SUPFAM" id="SSF161098">
    <property type="entry name" value="MetI-like"/>
    <property type="match status" value="1"/>
</dbReference>
<comment type="caution">
    <text evidence="9">The sequence shown here is derived from an EMBL/GenBank/DDBJ whole genome shotgun (WGS) entry which is preliminary data.</text>
</comment>
<feature type="transmembrane region" description="Helical" evidence="6">
    <location>
        <begin position="94"/>
        <end position="113"/>
    </location>
</feature>
<proteinExistence type="inferred from homology"/>
<feature type="transmembrane region" description="Helical" evidence="6">
    <location>
        <begin position="250"/>
        <end position="272"/>
    </location>
</feature>
<evidence type="ECO:0000256" key="2">
    <source>
        <dbReference type="ARBA" id="ARBA00022448"/>
    </source>
</evidence>
<feature type="region of interest" description="Disordered" evidence="7">
    <location>
        <begin position="1"/>
        <end position="32"/>
    </location>
</feature>
<evidence type="ECO:0000256" key="1">
    <source>
        <dbReference type="ARBA" id="ARBA00004141"/>
    </source>
</evidence>
<gene>
    <name evidence="9" type="ORF">JOE61_002805</name>
</gene>
<feature type="transmembrane region" description="Helical" evidence="6">
    <location>
        <begin position="154"/>
        <end position="175"/>
    </location>
</feature>
<organism evidence="9 10">
    <name type="scientific">Nocardioides salarius</name>
    <dbReference type="NCBI Taxonomy" id="374513"/>
    <lineage>
        <taxon>Bacteria</taxon>
        <taxon>Bacillati</taxon>
        <taxon>Actinomycetota</taxon>
        <taxon>Actinomycetes</taxon>
        <taxon>Propionibacteriales</taxon>
        <taxon>Nocardioidaceae</taxon>
        <taxon>Nocardioides</taxon>
    </lineage>
</organism>
<dbReference type="Gene3D" id="1.10.3720.10">
    <property type="entry name" value="MetI-like"/>
    <property type="match status" value="1"/>
</dbReference>
<dbReference type="CDD" id="cd06261">
    <property type="entry name" value="TM_PBP2"/>
    <property type="match status" value="1"/>
</dbReference>